<accession>A0A132BB91</accession>
<evidence type="ECO:0000256" key="1">
    <source>
        <dbReference type="SAM" id="Phobius"/>
    </source>
</evidence>
<dbReference type="PANTHER" id="PTHR35041">
    <property type="entry name" value="MEDIATOR OF RNA POLYMERASE II TRANSCRIPTION SUBUNIT 1"/>
    <property type="match status" value="1"/>
</dbReference>
<name>A0A132BB91_MOLSC</name>
<evidence type="ECO:0000313" key="2">
    <source>
        <dbReference type="EMBL" id="KUJ09690.1"/>
    </source>
</evidence>
<dbReference type="OrthoDB" id="5322539at2759"/>
<organism evidence="2 3">
    <name type="scientific">Mollisia scopiformis</name>
    <name type="common">Conifer needle endophyte fungus</name>
    <name type="synonym">Phialocephala scopiformis</name>
    <dbReference type="NCBI Taxonomy" id="149040"/>
    <lineage>
        <taxon>Eukaryota</taxon>
        <taxon>Fungi</taxon>
        <taxon>Dikarya</taxon>
        <taxon>Ascomycota</taxon>
        <taxon>Pezizomycotina</taxon>
        <taxon>Leotiomycetes</taxon>
        <taxon>Helotiales</taxon>
        <taxon>Mollisiaceae</taxon>
        <taxon>Mollisia</taxon>
    </lineage>
</organism>
<dbReference type="EMBL" id="KQ947431">
    <property type="protein sequence ID" value="KUJ09690.1"/>
    <property type="molecule type" value="Genomic_DNA"/>
</dbReference>
<sequence>MTTHTSLLGSGYREYLQEASPSILRSDRAVPVHNLESEPKNRVQSTEKKDAGAKWTIGWRTPIVMVSCYVLALLLSITHLVMFIFLDNKPIISYHQSYVTTASTNLASSFRLTLKVALGVAFTQTLWRLLRKSSQTLRNVEDLFTMRTNPFLAVRWGILRSAPLLSLFVLVLWALEIVTNFPPGALTVTLKPYGTTAWRTVMALDTSYIGRVVDNSSDPQLDPSIAILDVLSVTDDDNSIITGIELEIINSNQNVSDDIWDRRDSVHRLASRTMISGTISTIPSPCGLNCTYSLQFFGPYMICDPPKKETGCMGTGFSTAPYYFGIWSNPIDDITIPYTEQMTPVYRRSEPLSVASFNTSVYTPLGWMGPAEDNVGDICYEELSLRCQPGQAAYNVSVTYQDGVQGFKVDITPPSIRVLTDLTKPTNISCPSGCNCCMFMQCSCRPLSDTNIQWISDANNMALIESMTLALAGQYDVQLINPGGADFNYTLDDGTVVDLQPISTKDESFGTVYAPSTCGNACDPGTQTTGPLNGTIVANTALNQRVNDYTSSLGPNITINQDILNEMLQNITLSVMNTLGYWTTEVNATTSTLRNVYSFSNKLNLILPYYLSLAVSLPLLLIGSILLHRNGVSATDGGFLQILTTTSTSKALHGAASQGALGGAENVPDQLKELKVRYGELIDDDSELKALRRRVGFGVEHEVVPIQKGARYGGV</sequence>
<dbReference type="Proteomes" id="UP000070700">
    <property type="component" value="Unassembled WGS sequence"/>
</dbReference>
<keyword evidence="1" id="KW-0812">Transmembrane</keyword>
<dbReference type="PANTHER" id="PTHR35041:SF6">
    <property type="entry name" value="FORMYLMETHIONINE DEFORMYLASE-LIKE PROTEIN-RELATED"/>
    <property type="match status" value="1"/>
</dbReference>
<reference evidence="2 3" key="1">
    <citation type="submission" date="2015-10" db="EMBL/GenBank/DDBJ databases">
        <title>Full genome of DAOMC 229536 Phialocephala scopiformis, a fungal endophyte of spruce producing the potent anti-insectan compound rugulosin.</title>
        <authorList>
            <consortium name="DOE Joint Genome Institute"/>
            <person name="Walker A.K."/>
            <person name="Frasz S.L."/>
            <person name="Seifert K.A."/>
            <person name="Miller J.D."/>
            <person name="Mondo S.J."/>
            <person name="Labutti K."/>
            <person name="Lipzen A."/>
            <person name="Dockter R."/>
            <person name="Kennedy M."/>
            <person name="Grigoriev I.V."/>
            <person name="Spatafora J.W."/>
        </authorList>
    </citation>
    <scope>NUCLEOTIDE SEQUENCE [LARGE SCALE GENOMIC DNA]</scope>
    <source>
        <strain evidence="2 3">CBS 120377</strain>
    </source>
</reference>
<keyword evidence="1" id="KW-0472">Membrane</keyword>
<dbReference type="KEGG" id="psco:LY89DRAFT_761314"/>
<protein>
    <submittedName>
        <fullName evidence="2">Uncharacterized protein</fullName>
    </submittedName>
</protein>
<dbReference type="GeneID" id="28831271"/>
<proteinExistence type="predicted"/>
<dbReference type="AlphaFoldDB" id="A0A132BB91"/>
<keyword evidence="1" id="KW-1133">Transmembrane helix</keyword>
<feature type="transmembrane region" description="Helical" evidence="1">
    <location>
        <begin position="151"/>
        <end position="175"/>
    </location>
</feature>
<feature type="transmembrane region" description="Helical" evidence="1">
    <location>
        <begin position="106"/>
        <end position="130"/>
    </location>
</feature>
<dbReference type="InParanoid" id="A0A132BB91"/>
<feature type="transmembrane region" description="Helical" evidence="1">
    <location>
        <begin position="63"/>
        <end position="86"/>
    </location>
</feature>
<gene>
    <name evidence="2" type="ORF">LY89DRAFT_761314</name>
</gene>
<feature type="transmembrane region" description="Helical" evidence="1">
    <location>
        <begin position="607"/>
        <end position="627"/>
    </location>
</feature>
<evidence type="ECO:0000313" key="3">
    <source>
        <dbReference type="Proteomes" id="UP000070700"/>
    </source>
</evidence>
<keyword evidence="3" id="KW-1185">Reference proteome</keyword>
<dbReference type="RefSeq" id="XP_018064045.1">
    <property type="nucleotide sequence ID" value="XM_018221545.1"/>
</dbReference>